<dbReference type="PROSITE" id="PS51266">
    <property type="entry name" value="ZF_CHY"/>
    <property type="match status" value="1"/>
</dbReference>
<dbReference type="InterPro" id="IPR052604">
    <property type="entry name" value="Mito_Tim_assembly_helper"/>
</dbReference>
<evidence type="ECO:0000256" key="3">
    <source>
        <dbReference type="ARBA" id="ARBA00022833"/>
    </source>
</evidence>
<dbReference type="GO" id="GO:0008270">
    <property type="term" value="F:zinc ion binding"/>
    <property type="evidence" value="ECO:0007669"/>
    <property type="project" value="UniProtKB-KW"/>
</dbReference>
<organism evidence="5 6">
    <name type="scientific">Oceanobacillus indicireducens</name>
    <dbReference type="NCBI Taxonomy" id="1004261"/>
    <lineage>
        <taxon>Bacteria</taxon>
        <taxon>Bacillati</taxon>
        <taxon>Bacillota</taxon>
        <taxon>Bacilli</taxon>
        <taxon>Bacillales</taxon>
        <taxon>Bacillaceae</taxon>
        <taxon>Oceanobacillus</taxon>
    </lineage>
</organism>
<reference evidence="5" key="1">
    <citation type="journal article" date="2014" name="Int. J. Syst. Evol. Microbiol.">
        <title>Complete genome sequence of Corynebacterium casei LMG S-19264T (=DSM 44701T), isolated from a smear-ripened cheese.</title>
        <authorList>
            <consortium name="US DOE Joint Genome Institute (JGI-PGF)"/>
            <person name="Walter F."/>
            <person name="Albersmeier A."/>
            <person name="Kalinowski J."/>
            <person name="Ruckert C."/>
        </authorList>
    </citation>
    <scope>NUCLEOTIDE SEQUENCE</scope>
    <source>
        <strain evidence="5">JCM 17251</strain>
    </source>
</reference>
<dbReference type="PIRSF" id="PIRSF017292">
    <property type="entry name" value="UCP017292_Znf_CHY"/>
    <property type="match status" value="1"/>
</dbReference>
<keyword evidence="1" id="KW-0479">Metal-binding</keyword>
<accession>A0A917XVT1</accession>
<keyword evidence="6" id="KW-1185">Reference proteome</keyword>
<dbReference type="RefSeq" id="WP_188856630.1">
    <property type="nucleotide sequence ID" value="NZ_BMOS01000008.1"/>
</dbReference>
<keyword evidence="2" id="KW-0863">Zinc-finger</keyword>
<dbReference type="EMBL" id="BMOS01000008">
    <property type="protein sequence ID" value="GGN55556.1"/>
    <property type="molecule type" value="Genomic_DNA"/>
</dbReference>
<dbReference type="GO" id="GO:0045041">
    <property type="term" value="P:protein import into mitochondrial intermembrane space"/>
    <property type="evidence" value="ECO:0007669"/>
    <property type="project" value="TreeGrafter"/>
</dbReference>
<evidence type="ECO:0000313" key="6">
    <source>
        <dbReference type="Proteomes" id="UP000624041"/>
    </source>
</evidence>
<dbReference type="AlphaFoldDB" id="A0A917XVT1"/>
<name>A0A917XVT1_9BACI</name>
<evidence type="ECO:0000313" key="5">
    <source>
        <dbReference type="EMBL" id="GGN55556.1"/>
    </source>
</evidence>
<dbReference type="InterPro" id="IPR037274">
    <property type="entry name" value="Znf_CHY_sf"/>
</dbReference>
<comment type="caution">
    <text evidence="5">The sequence shown here is derived from an EMBL/GenBank/DDBJ whole genome shotgun (WGS) entry which is preliminary data.</text>
</comment>
<protein>
    <recommendedName>
        <fullName evidence="4">CHY-type domain-containing protein</fullName>
    </recommendedName>
</protein>
<dbReference type="InterPro" id="IPR008913">
    <property type="entry name" value="Znf_CHY"/>
</dbReference>
<dbReference type="PANTHER" id="PTHR28082:SF1">
    <property type="entry name" value="HELPER OF TIM PROTEIN 13"/>
    <property type="match status" value="1"/>
</dbReference>
<gene>
    <name evidence="5" type="ORF">GCM10007971_14450</name>
</gene>
<evidence type="ECO:0000259" key="4">
    <source>
        <dbReference type="PROSITE" id="PS51266"/>
    </source>
</evidence>
<dbReference type="PANTHER" id="PTHR28082">
    <property type="entry name" value="ZINC FINGER PROTEIN"/>
    <property type="match status" value="1"/>
</dbReference>
<dbReference type="SUPFAM" id="SSF161219">
    <property type="entry name" value="CHY zinc finger-like"/>
    <property type="match status" value="1"/>
</dbReference>
<feature type="domain" description="CHY-type" evidence="4">
    <location>
        <begin position="8"/>
        <end position="88"/>
    </location>
</feature>
<evidence type="ECO:0000256" key="1">
    <source>
        <dbReference type="ARBA" id="ARBA00022723"/>
    </source>
</evidence>
<proteinExistence type="predicted"/>
<dbReference type="Pfam" id="PF05495">
    <property type="entry name" value="zf-CHY"/>
    <property type="match status" value="1"/>
</dbReference>
<dbReference type="Proteomes" id="UP000624041">
    <property type="component" value="Unassembled WGS sequence"/>
</dbReference>
<dbReference type="InterPro" id="IPR016694">
    <property type="entry name" value="UCP017292"/>
</dbReference>
<keyword evidence="3" id="KW-0862">Zinc</keyword>
<sequence length="104" mass="12689">MKKVYGFTVDDETRCTHYQTKKDIIAIKFKCCDKYYPCYKCHAEAEDHKPILWERMEYDEKAVLCGVCRKEHTIDEYLHTDRCLRCASLFNEACEYHYHLYWKQ</sequence>
<evidence type="ECO:0000256" key="2">
    <source>
        <dbReference type="ARBA" id="ARBA00022771"/>
    </source>
</evidence>
<reference evidence="5" key="2">
    <citation type="submission" date="2020-09" db="EMBL/GenBank/DDBJ databases">
        <authorList>
            <person name="Sun Q."/>
            <person name="Ohkuma M."/>
        </authorList>
    </citation>
    <scope>NUCLEOTIDE SEQUENCE</scope>
    <source>
        <strain evidence="5">JCM 17251</strain>
    </source>
</reference>